<sequence>MASGSVEVTSRKGFSLEANHAPLERELDFMTSTHALPGLAPNRERMGEQKALEEVAKERSRRECSAKERIKHRGAMRERKVRLDVIEFDRSAKQGVPGWRDGDEHYIRFSDFNAPIEALQASLRLRELIAEAYEASGESDDAETSGNLRPRSVTFRNGDFKETDGLTTNEKEIDDMMAGLDIIDDDAPGAALEKHLDGNSSEKAAKAETQTRFHNTSPIQRADGNATGATKHTEINPTSKPDPELKAEAMAKYLATFPGPALRHVEGSTNIYYHPSMSFEQAPVQLESARGTSKSWAEQWSPREFAEFARHERAVLNNVYRDLHWIAETLFSEMHGLLPELEGYLEVLAGYVGYEWLEEAAVVHVRYAFERLAELARR</sequence>
<evidence type="ECO:0000256" key="1">
    <source>
        <dbReference type="SAM" id="MobiDB-lite"/>
    </source>
</evidence>
<reference evidence="2 3" key="1">
    <citation type="submission" date="2017-03" db="EMBL/GenBank/DDBJ databases">
        <title>Genomes of endolithic fungi from Antarctica.</title>
        <authorList>
            <person name="Coleine C."/>
            <person name="Masonjones S."/>
            <person name="Stajich J.E."/>
        </authorList>
    </citation>
    <scope>NUCLEOTIDE SEQUENCE [LARGE SCALE GENOMIC DNA]</scope>
    <source>
        <strain evidence="2 3">CCFEE 5184</strain>
    </source>
</reference>
<feature type="compositionally biased region" description="Polar residues" evidence="1">
    <location>
        <begin position="227"/>
        <end position="239"/>
    </location>
</feature>
<dbReference type="AlphaFoldDB" id="A0A4U0XBB2"/>
<keyword evidence="3" id="KW-1185">Reference proteome</keyword>
<proteinExistence type="predicted"/>
<feature type="region of interest" description="Disordered" evidence="1">
    <location>
        <begin position="135"/>
        <end position="166"/>
    </location>
</feature>
<protein>
    <submittedName>
        <fullName evidence="2">Uncharacterized protein</fullName>
    </submittedName>
</protein>
<dbReference type="OrthoDB" id="3969407at2759"/>
<gene>
    <name evidence="2" type="ORF">B0A55_07021</name>
</gene>
<accession>A0A4U0XBB2</accession>
<evidence type="ECO:0000313" key="3">
    <source>
        <dbReference type="Proteomes" id="UP000309340"/>
    </source>
</evidence>
<organism evidence="2 3">
    <name type="scientific">Friedmanniomyces simplex</name>
    <dbReference type="NCBI Taxonomy" id="329884"/>
    <lineage>
        <taxon>Eukaryota</taxon>
        <taxon>Fungi</taxon>
        <taxon>Dikarya</taxon>
        <taxon>Ascomycota</taxon>
        <taxon>Pezizomycotina</taxon>
        <taxon>Dothideomycetes</taxon>
        <taxon>Dothideomycetidae</taxon>
        <taxon>Mycosphaerellales</taxon>
        <taxon>Teratosphaeriaceae</taxon>
        <taxon>Friedmanniomyces</taxon>
    </lineage>
</organism>
<name>A0A4U0XBB2_9PEZI</name>
<dbReference type="EMBL" id="NAJQ01000306">
    <property type="protein sequence ID" value="TKA72503.1"/>
    <property type="molecule type" value="Genomic_DNA"/>
</dbReference>
<dbReference type="Proteomes" id="UP000309340">
    <property type="component" value="Unassembled WGS sequence"/>
</dbReference>
<comment type="caution">
    <text evidence="2">The sequence shown here is derived from an EMBL/GenBank/DDBJ whole genome shotgun (WGS) entry which is preliminary data.</text>
</comment>
<evidence type="ECO:0000313" key="2">
    <source>
        <dbReference type="EMBL" id="TKA72503.1"/>
    </source>
</evidence>
<feature type="region of interest" description="Disordered" evidence="1">
    <location>
        <begin position="194"/>
        <end position="243"/>
    </location>
</feature>